<accession>A0A0N4V3E3</accession>
<name>A0A0N4V3E3_ENTVE</name>
<evidence type="ECO:0000313" key="4">
    <source>
        <dbReference type="WBParaSite" id="EVEC_0000456601-mRNA-1"/>
    </source>
</evidence>
<dbReference type="WBParaSite" id="EVEC_0000456601-mRNA-1">
    <property type="protein sequence ID" value="EVEC_0000456601-mRNA-1"/>
    <property type="gene ID" value="EVEC_0000456601"/>
</dbReference>
<reference evidence="4" key="1">
    <citation type="submission" date="2017-02" db="UniProtKB">
        <authorList>
            <consortium name="WormBaseParasite"/>
        </authorList>
    </citation>
    <scope>IDENTIFICATION</scope>
</reference>
<evidence type="ECO:0000313" key="3">
    <source>
        <dbReference type="Proteomes" id="UP000274131"/>
    </source>
</evidence>
<sequence>MSSDLETEASRRRRRGKSTDTHQEMPSSSVTYEAKTDEWTREKILEPKTLKIAQPLLN</sequence>
<feature type="region of interest" description="Disordered" evidence="1">
    <location>
        <begin position="1"/>
        <end position="32"/>
    </location>
</feature>
<protein>
    <submittedName>
        <fullName evidence="2 4">Uncharacterized protein</fullName>
    </submittedName>
</protein>
<dbReference type="AlphaFoldDB" id="A0A0N4V3E3"/>
<keyword evidence="3" id="KW-1185">Reference proteome</keyword>
<reference evidence="2 3" key="2">
    <citation type="submission" date="2018-10" db="EMBL/GenBank/DDBJ databases">
        <authorList>
            <consortium name="Pathogen Informatics"/>
        </authorList>
    </citation>
    <scope>NUCLEOTIDE SEQUENCE [LARGE SCALE GENOMIC DNA]</scope>
</reference>
<gene>
    <name evidence="2" type="ORF">EVEC_LOCUS4274</name>
</gene>
<evidence type="ECO:0000313" key="2">
    <source>
        <dbReference type="EMBL" id="VDD89523.1"/>
    </source>
</evidence>
<evidence type="ECO:0000256" key="1">
    <source>
        <dbReference type="SAM" id="MobiDB-lite"/>
    </source>
</evidence>
<proteinExistence type="predicted"/>
<dbReference type="EMBL" id="UXUI01007812">
    <property type="protein sequence ID" value="VDD89523.1"/>
    <property type="molecule type" value="Genomic_DNA"/>
</dbReference>
<dbReference type="Proteomes" id="UP000274131">
    <property type="component" value="Unassembled WGS sequence"/>
</dbReference>
<organism evidence="4">
    <name type="scientific">Enterobius vermicularis</name>
    <name type="common">Human pinworm</name>
    <dbReference type="NCBI Taxonomy" id="51028"/>
    <lineage>
        <taxon>Eukaryota</taxon>
        <taxon>Metazoa</taxon>
        <taxon>Ecdysozoa</taxon>
        <taxon>Nematoda</taxon>
        <taxon>Chromadorea</taxon>
        <taxon>Rhabditida</taxon>
        <taxon>Spirurina</taxon>
        <taxon>Oxyuridomorpha</taxon>
        <taxon>Oxyuroidea</taxon>
        <taxon>Oxyuridae</taxon>
        <taxon>Enterobius</taxon>
    </lineage>
</organism>